<dbReference type="PROSITE" id="PS51585">
    <property type="entry name" value="SAM_MT_TPMT"/>
    <property type="match status" value="1"/>
</dbReference>
<organism evidence="10 11">
    <name type="scientific">Microbulbifer spongiae</name>
    <dbReference type="NCBI Taxonomy" id="2944933"/>
    <lineage>
        <taxon>Bacteria</taxon>
        <taxon>Pseudomonadati</taxon>
        <taxon>Pseudomonadota</taxon>
        <taxon>Gammaproteobacteria</taxon>
        <taxon>Cellvibrionales</taxon>
        <taxon>Microbulbiferaceae</taxon>
        <taxon>Microbulbifer</taxon>
    </lineage>
</organism>
<comment type="similarity">
    <text evidence="3 9">Belongs to the class I-like SAM-binding methyltransferase superfamily. TPMT family.</text>
</comment>
<feature type="binding site" evidence="9">
    <location>
        <position position="123"/>
    </location>
    <ligand>
        <name>S-adenosyl-L-methionine</name>
        <dbReference type="ChEBI" id="CHEBI:59789"/>
    </ligand>
</feature>
<dbReference type="InterPro" id="IPR029063">
    <property type="entry name" value="SAM-dependent_MTases_sf"/>
</dbReference>
<gene>
    <name evidence="10" type="primary">tmpT</name>
    <name evidence="9" type="synonym">tpm</name>
    <name evidence="10" type="ORF">M8T91_06240</name>
</gene>
<evidence type="ECO:0000256" key="5">
    <source>
        <dbReference type="ARBA" id="ARBA00022490"/>
    </source>
</evidence>
<dbReference type="GO" id="GO:0032259">
    <property type="term" value="P:methylation"/>
    <property type="evidence" value="ECO:0007669"/>
    <property type="project" value="UniProtKB-KW"/>
</dbReference>
<dbReference type="InterPro" id="IPR025835">
    <property type="entry name" value="Thiopurine_S-MeTrfase"/>
</dbReference>
<evidence type="ECO:0000256" key="7">
    <source>
        <dbReference type="ARBA" id="ARBA00022679"/>
    </source>
</evidence>
<evidence type="ECO:0000256" key="8">
    <source>
        <dbReference type="ARBA" id="ARBA00022691"/>
    </source>
</evidence>
<feature type="binding site" evidence="9">
    <location>
        <position position="45"/>
    </location>
    <ligand>
        <name>S-adenosyl-L-methionine</name>
        <dbReference type="ChEBI" id="CHEBI:59789"/>
    </ligand>
</feature>
<dbReference type="InterPro" id="IPR022474">
    <property type="entry name" value="Thiopur_S-MeTfrase_Se/Te_detox"/>
</dbReference>
<dbReference type="InterPro" id="IPR008854">
    <property type="entry name" value="TPMT"/>
</dbReference>
<evidence type="ECO:0000256" key="6">
    <source>
        <dbReference type="ARBA" id="ARBA00022603"/>
    </source>
</evidence>
<dbReference type="PANTHER" id="PTHR10259:SF11">
    <property type="entry name" value="THIOPURINE S-METHYLTRANSFERASE"/>
    <property type="match status" value="1"/>
</dbReference>
<feature type="binding site" evidence="9">
    <location>
        <position position="66"/>
    </location>
    <ligand>
        <name>S-adenosyl-L-methionine</name>
        <dbReference type="ChEBI" id="CHEBI:59789"/>
    </ligand>
</feature>
<keyword evidence="7 9" id="KW-0808">Transferase</keyword>
<dbReference type="Gene3D" id="3.40.50.150">
    <property type="entry name" value="Vaccinia Virus protein VP39"/>
    <property type="match status" value="1"/>
</dbReference>
<evidence type="ECO:0000256" key="2">
    <source>
        <dbReference type="ARBA" id="ARBA00004496"/>
    </source>
</evidence>
<keyword evidence="5 9" id="KW-0963">Cytoplasm</keyword>
<evidence type="ECO:0000313" key="11">
    <source>
        <dbReference type="Proteomes" id="UP001321520"/>
    </source>
</evidence>
<evidence type="ECO:0000256" key="1">
    <source>
        <dbReference type="ARBA" id="ARBA00000903"/>
    </source>
</evidence>
<dbReference type="RefSeq" id="WP_301417881.1">
    <property type="nucleotide sequence ID" value="NZ_CP098023.1"/>
</dbReference>
<evidence type="ECO:0000256" key="3">
    <source>
        <dbReference type="ARBA" id="ARBA00008145"/>
    </source>
</evidence>
<evidence type="ECO:0000313" key="10">
    <source>
        <dbReference type="EMBL" id="WKD51016.1"/>
    </source>
</evidence>
<comment type="catalytic activity">
    <reaction evidence="1 9">
        <text>S-adenosyl-L-methionine + a thiopurine = S-adenosyl-L-homocysteine + a thiopurine S-methylether.</text>
        <dbReference type="EC" id="2.1.1.67"/>
    </reaction>
</comment>
<dbReference type="NCBIfam" id="TIGR03840">
    <property type="entry name" value="TMPT_Se_Te"/>
    <property type="match status" value="1"/>
</dbReference>
<dbReference type="GO" id="GO:0008119">
    <property type="term" value="F:thiopurine S-methyltransferase activity"/>
    <property type="evidence" value="ECO:0007669"/>
    <property type="project" value="UniProtKB-EC"/>
</dbReference>
<sequence length="212" mass="23706">MKESFWLDKWQKNDIGFHEQSGNSLLAELLPELSLSEGDRVFLPLCGKTRDIAWLKSKGLHTVGAELSEMAVQQLFQELGVTPQTERVHRLKRYHGDNTTVFVGDIFDLDAALLGTVDAIYDRAALVALPADMRKAYSGHLMDITGAAPQLLITFEYEQSLLAGPPFSVSSRAVFDCYEANYQVRMLRQREVPGGLKGRVPAQEVAWLLTPR</sequence>
<dbReference type="EC" id="2.1.1.67" evidence="4 9"/>
<accession>A0ABY9EG43</accession>
<proteinExistence type="inferred from homology"/>
<keyword evidence="11" id="KW-1185">Reference proteome</keyword>
<dbReference type="HAMAP" id="MF_00812">
    <property type="entry name" value="Thiopur_methtran"/>
    <property type="match status" value="1"/>
</dbReference>
<dbReference type="Proteomes" id="UP001321520">
    <property type="component" value="Chromosome"/>
</dbReference>
<feature type="binding site" evidence="9">
    <location>
        <position position="10"/>
    </location>
    <ligand>
        <name>S-adenosyl-L-methionine</name>
        <dbReference type="ChEBI" id="CHEBI:59789"/>
    </ligand>
</feature>
<keyword evidence="6 9" id="KW-0489">Methyltransferase</keyword>
<evidence type="ECO:0000256" key="4">
    <source>
        <dbReference type="ARBA" id="ARBA00011905"/>
    </source>
</evidence>
<comment type="subcellular location">
    <subcellularLocation>
        <location evidence="2 9">Cytoplasm</location>
    </subcellularLocation>
</comment>
<name>A0ABY9EG43_9GAMM</name>
<dbReference type="PANTHER" id="PTHR10259">
    <property type="entry name" value="THIOPURINE S-METHYLTRANSFERASE"/>
    <property type="match status" value="1"/>
</dbReference>
<dbReference type="Pfam" id="PF05724">
    <property type="entry name" value="TPMT"/>
    <property type="match status" value="1"/>
</dbReference>
<dbReference type="NCBIfam" id="NF009732">
    <property type="entry name" value="PRK13255.1"/>
    <property type="match status" value="1"/>
</dbReference>
<evidence type="ECO:0000256" key="9">
    <source>
        <dbReference type="HAMAP-Rule" id="MF_00812"/>
    </source>
</evidence>
<keyword evidence="8 9" id="KW-0949">S-adenosyl-L-methionine</keyword>
<dbReference type="EMBL" id="CP098023">
    <property type="protein sequence ID" value="WKD51016.1"/>
    <property type="molecule type" value="Genomic_DNA"/>
</dbReference>
<dbReference type="SUPFAM" id="SSF53335">
    <property type="entry name" value="S-adenosyl-L-methionine-dependent methyltransferases"/>
    <property type="match status" value="1"/>
</dbReference>
<protein>
    <recommendedName>
        <fullName evidence="4 9">Thiopurine S-methyltransferase</fullName>
        <ecNumber evidence="4 9">2.1.1.67</ecNumber>
    </recommendedName>
    <alternativeName>
        <fullName evidence="9">Thiopurine methyltransferase</fullName>
    </alternativeName>
</protein>
<dbReference type="PIRSF" id="PIRSF023956">
    <property type="entry name" value="Thiopurine_S-methyltransferase"/>
    <property type="match status" value="1"/>
</dbReference>
<reference evidence="10 11" key="1">
    <citation type="submission" date="2022-05" db="EMBL/GenBank/DDBJ databases">
        <title>Microbulbifer sp. nov., isolated from sponge.</title>
        <authorList>
            <person name="Gao L."/>
        </authorList>
    </citation>
    <scope>NUCLEOTIDE SEQUENCE [LARGE SCALE GENOMIC DNA]</scope>
    <source>
        <strain evidence="10 11">MI-G</strain>
    </source>
</reference>